<feature type="binding site" evidence="8">
    <location>
        <begin position="77"/>
        <end position="78"/>
    </location>
    <ligand>
        <name>substrate</name>
    </ligand>
</feature>
<dbReference type="EC" id="5.1.1.3" evidence="2 8"/>
<reference evidence="9" key="1">
    <citation type="submission" date="2013-06" db="EMBL/GenBank/DDBJ databases">
        <authorList>
            <person name="Weinstock G."/>
            <person name="Sodergren E."/>
            <person name="Clifton S."/>
            <person name="Fulton L."/>
            <person name="Fulton B."/>
            <person name="Courtney L."/>
            <person name="Fronick C."/>
            <person name="Harrison M."/>
            <person name="Strong C."/>
            <person name="Farmer C."/>
            <person name="Delahaunty K."/>
            <person name="Markovic C."/>
            <person name="Hall O."/>
            <person name="Minx P."/>
            <person name="Tomlinson C."/>
            <person name="Mitreva M."/>
            <person name="Nelson J."/>
            <person name="Hou S."/>
            <person name="Wollam A."/>
            <person name="Pepin K.H."/>
            <person name="Johnson M."/>
            <person name="Bhonagiri V."/>
            <person name="Nash W.E."/>
            <person name="Warren W."/>
            <person name="Chinwalla A."/>
            <person name="Mardis E.R."/>
            <person name="Wilson R.K."/>
        </authorList>
    </citation>
    <scope>NUCLEOTIDE SEQUENCE [LARGE SCALE GENOMIC DNA]</scope>
    <source>
        <strain evidence="9">ATCC 49176</strain>
    </source>
</reference>
<dbReference type="InterPro" id="IPR015942">
    <property type="entry name" value="Asp/Glu/hydantoin_racemase"/>
</dbReference>
<feature type="active site" description="Proton donor/acceptor" evidence="8">
    <location>
        <position position="76"/>
    </location>
</feature>
<evidence type="ECO:0000256" key="4">
    <source>
        <dbReference type="ARBA" id="ARBA00022984"/>
    </source>
</evidence>
<dbReference type="NCBIfam" id="TIGR00067">
    <property type="entry name" value="glut_race"/>
    <property type="match status" value="1"/>
</dbReference>
<dbReference type="PROSITE" id="PS00924">
    <property type="entry name" value="ASP_GLU_RACEMASE_2"/>
    <property type="match status" value="1"/>
</dbReference>
<evidence type="ECO:0000256" key="3">
    <source>
        <dbReference type="ARBA" id="ARBA00022960"/>
    </source>
</evidence>
<dbReference type="PANTHER" id="PTHR21198">
    <property type="entry name" value="GLUTAMATE RACEMASE"/>
    <property type="match status" value="1"/>
</dbReference>
<protein>
    <recommendedName>
        <fullName evidence="7 8">Glutamate racemase</fullName>
        <ecNumber evidence="2 8">5.1.1.3</ecNumber>
    </recommendedName>
</protein>
<evidence type="ECO:0000256" key="7">
    <source>
        <dbReference type="ARBA" id="ARBA00070053"/>
    </source>
</evidence>
<comment type="similarity">
    <text evidence="8">Belongs to the aspartate/glutamate racemases family.</text>
</comment>
<dbReference type="NCBIfam" id="NF002035">
    <property type="entry name" value="PRK00865.1-3"/>
    <property type="match status" value="1"/>
</dbReference>
<evidence type="ECO:0000256" key="6">
    <source>
        <dbReference type="ARBA" id="ARBA00023316"/>
    </source>
</evidence>
<dbReference type="InterPro" id="IPR001920">
    <property type="entry name" value="Asp/Glu_race"/>
</dbReference>
<dbReference type="InterPro" id="IPR033134">
    <property type="entry name" value="Asp/Glu_racemase_AS_2"/>
</dbReference>
<dbReference type="PANTHER" id="PTHR21198:SF2">
    <property type="entry name" value="GLUTAMATE RACEMASE"/>
    <property type="match status" value="1"/>
</dbReference>
<comment type="catalytic activity">
    <reaction evidence="1 8">
        <text>L-glutamate = D-glutamate</text>
        <dbReference type="Rhea" id="RHEA:12813"/>
        <dbReference type="ChEBI" id="CHEBI:29985"/>
        <dbReference type="ChEBI" id="CHEBI:29986"/>
        <dbReference type="EC" id="5.1.1.3"/>
    </reaction>
</comment>
<organism evidence="9 10">
    <name type="scientific">Abiotrophia defectiva ATCC 49176</name>
    <dbReference type="NCBI Taxonomy" id="592010"/>
    <lineage>
        <taxon>Bacteria</taxon>
        <taxon>Bacillati</taxon>
        <taxon>Bacillota</taxon>
        <taxon>Bacilli</taxon>
        <taxon>Lactobacillales</taxon>
        <taxon>Aerococcaceae</taxon>
        <taxon>Abiotrophia</taxon>
    </lineage>
</organism>
<evidence type="ECO:0000313" key="10">
    <source>
        <dbReference type="Proteomes" id="UP000019050"/>
    </source>
</evidence>
<name>W1Q5J5_ABIDE</name>
<keyword evidence="5 8" id="KW-0413">Isomerase</keyword>
<dbReference type="FunFam" id="3.40.50.1860:FF:000002">
    <property type="entry name" value="Glutamate racemase"/>
    <property type="match status" value="1"/>
</dbReference>
<dbReference type="AlphaFoldDB" id="W1Q5J5"/>
<accession>W1Q5J5</accession>
<dbReference type="Pfam" id="PF01177">
    <property type="entry name" value="Asp_Glu_race"/>
    <property type="match status" value="1"/>
</dbReference>
<dbReference type="GO" id="GO:0008360">
    <property type="term" value="P:regulation of cell shape"/>
    <property type="evidence" value="ECO:0007669"/>
    <property type="project" value="UniProtKB-KW"/>
</dbReference>
<dbReference type="GO" id="GO:0042802">
    <property type="term" value="F:identical protein binding"/>
    <property type="evidence" value="ECO:0007669"/>
    <property type="project" value="UniProtKB-ARBA"/>
</dbReference>
<evidence type="ECO:0000256" key="2">
    <source>
        <dbReference type="ARBA" id="ARBA00013090"/>
    </source>
</evidence>
<dbReference type="GO" id="GO:0008881">
    <property type="term" value="F:glutamate racemase activity"/>
    <property type="evidence" value="ECO:0007669"/>
    <property type="project" value="UniProtKB-UniRule"/>
</dbReference>
<dbReference type="GO" id="GO:0009252">
    <property type="term" value="P:peptidoglycan biosynthetic process"/>
    <property type="evidence" value="ECO:0007669"/>
    <property type="project" value="UniProtKB-UniRule"/>
</dbReference>
<dbReference type="eggNOG" id="COG0796">
    <property type="taxonomic scope" value="Bacteria"/>
</dbReference>
<feature type="binding site" evidence="8">
    <location>
        <begin position="188"/>
        <end position="189"/>
    </location>
    <ligand>
        <name>substrate</name>
    </ligand>
</feature>
<dbReference type="SUPFAM" id="SSF53681">
    <property type="entry name" value="Aspartate/glutamate racemase"/>
    <property type="match status" value="2"/>
</dbReference>
<dbReference type="HOGENOM" id="CLU_052344_0_2_9"/>
<dbReference type="Proteomes" id="UP000019050">
    <property type="component" value="Unassembled WGS sequence"/>
</dbReference>
<keyword evidence="3 8" id="KW-0133">Cell shape</keyword>
<dbReference type="GO" id="GO:0071555">
    <property type="term" value="P:cell wall organization"/>
    <property type="evidence" value="ECO:0007669"/>
    <property type="project" value="UniProtKB-KW"/>
</dbReference>
<feature type="binding site" evidence="8">
    <location>
        <begin position="45"/>
        <end position="46"/>
    </location>
    <ligand>
        <name>substrate</name>
    </ligand>
</feature>
<feature type="binding site" evidence="8">
    <location>
        <begin position="13"/>
        <end position="14"/>
    </location>
    <ligand>
        <name>substrate</name>
    </ligand>
</feature>
<keyword evidence="4 8" id="KW-0573">Peptidoglycan synthesis</keyword>
<evidence type="ECO:0000256" key="8">
    <source>
        <dbReference type="HAMAP-Rule" id="MF_00258"/>
    </source>
</evidence>
<dbReference type="UniPathway" id="UPA00219"/>
<keyword evidence="6 8" id="KW-0961">Cell wall biogenesis/degradation</keyword>
<keyword evidence="10" id="KW-1185">Reference proteome</keyword>
<comment type="function">
    <text evidence="8">Provides the (R)-glutamate required for cell wall biosynthesis.</text>
</comment>
<feature type="active site" description="Proton donor/acceptor" evidence="8">
    <location>
        <position position="187"/>
    </location>
</feature>
<dbReference type="HAMAP" id="MF_00258">
    <property type="entry name" value="Glu_racemase"/>
    <property type="match status" value="1"/>
</dbReference>
<dbReference type="EMBL" id="ACIN03000001">
    <property type="protein sequence ID" value="ESK66548.1"/>
    <property type="molecule type" value="Genomic_DNA"/>
</dbReference>
<dbReference type="STRING" id="592010.GCWU000182_000238"/>
<comment type="pathway">
    <text evidence="8">Cell wall biogenesis; peptidoglycan biosynthesis.</text>
</comment>
<sequence length="286" mass="31568">MNVMKDLPIGFIDSGYGGLTVVKQSLKQLPNESIIYLGDNARCPYGPRSMEEVKDYIWQLTRFLLKKGIKMLVIACNTGTAAALEEIRQTLDIPVVGVIHPGSRAAIERTENNHIGVIGTQGTIASNLYERVMKDKADYLQVTSVACPSFVQLVEDHQLNSPLAWQQVRESLSAFDQTGIDTLVMGCTHYPHLKPLIQAVMGQGVTLIDSGVETLNEVSMLLDYFGLSRSAKDAQIQPPSQHFYTTGDAKQFAQFVTAWLEQAEPSIGQCQIEGDEILEVSHRNAE</sequence>
<dbReference type="Gene3D" id="3.40.50.1860">
    <property type="match status" value="2"/>
</dbReference>
<comment type="caution">
    <text evidence="9">The sequence shown here is derived from an EMBL/GenBank/DDBJ whole genome shotgun (WGS) entry which is preliminary data.</text>
</comment>
<evidence type="ECO:0000313" key="9">
    <source>
        <dbReference type="EMBL" id="ESK66548.1"/>
    </source>
</evidence>
<dbReference type="InterPro" id="IPR004391">
    <property type="entry name" value="Glu_race"/>
</dbReference>
<evidence type="ECO:0000256" key="5">
    <source>
        <dbReference type="ARBA" id="ARBA00023235"/>
    </source>
</evidence>
<evidence type="ECO:0000256" key="1">
    <source>
        <dbReference type="ARBA" id="ARBA00001602"/>
    </source>
</evidence>
<proteinExistence type="inferred from homology"/>
<gene>
    <name evidence="8" type="primary">murI</name>
    <name evidence="9" type="ORF">GCWU000182_000238</name>
</gene>